<proteinExistence type="predicted"/>
<evidence type="ECO:0000313" key="2">
    <source>
        <dbReference type="EMBL" id="CAK1555103.1"/>
    </source>
</evidence>
<dbReference type="AlphaFoldDB" id="A0AAV1K344"/>
<keyword evidence="1" id="KW-0732">Signal</keyword>
<gene>
    <name evidence="2" type="ORF">LNINA_LOCUS13940</name>
</gene>
<feature type="signal peptide" evidence="1">
    <location>
        <begin position="1"/>
        <end position="19"/>
    </location>
</feature>
<keyword evidence="3" id="KW-1185">Reference proteome</keyword>
<accession>A0AAV1K344</accession>
<protein>
    <submittedName>
        <fullName evidence="2">Uncharacterized protein</fullName>
    </submittedName>
</protein>
<sequence length="82" mass="8965">MRTILIVVLLTVYLGNVWAVPASFLIPGITTTSTTTRKPWTTKVKDGISTFFQGAAAASVVQQAIQNGKSSKRKTHHTEHKQ</sequence>
<evidence type="ECO:0000256" key="1">
    <source>
        <dbReference type="SAM" id="SignalP"/>
    </source>
</evidence>
<feature type="chain" id="PRO_5043931505" evidence="1">
    <location>
        <begin position="20"/>
        <end position="82"/>
    </location>
</feature>
<dbReference type="Proteomes" id="UP001497472">
    <property type="component" value="Unassembled WGS sequence"/>
</dbReference>
<name>A0AAV1K344_9NEOP</name>
<organism evidence="2 3">
    <name type="scientific">Leptosia nina</name>
    <dbReference type="NCBI Taxonomy" id="320188"/>
    <lineage>
        <taxon>Eukaryota</taxon>
        <taxon>Metazoa</taxon>
        <taxon>Ecdysozoa</taxon>
        <taxon>Arthropoda</taxon>
        <taxon>Hexapoda</taxon>
        <taxon>Insecta</taxon>
        <taxon>Pterygota</taxon>
        <taxon>Neoptera</taxon>
        <taxon>Endopterygota</taxon>
        <taxon>Lepidoptera</taxon>
        <taxon>Glossata</taxon>
        <taxon>Ditrysia</taxon>
        <taxon>Papilionoidea</taxon>
        <taxon>Pieridae</taxon>
        <taxon>Pierinae</taxon>
        <taxon>Leptosia</taxon>
    </lineage>
</organism>
<comment type="caution">
    <text evidence="2">The sequence shown here is derived from an EMBL/GenBank/DDBJ whole genome shotgun (WGS) entry which is preliminary data.</text>
</comment>
<dbReference type="EMBL" id="CAVLEF010000280">
    <property type="protein sequence ID" value="CAK1555103.1"/>
    <property type="molecule type" value="Genomic_DNA"/>
</dbReference>
<reference evidence="2 3" key="1">
    <citation type="submission" date="2023-11" db="EMBL/GenBank/DDBJ databases">
        <authorList>
            <person name="Okamura Y."/>
        </authorList>
    </citation>
    <scope>NUCLEOTIDE SEQUENCE [LARGE SCALE GENOMIC DNA]</scope>
</reference>
<evidence type="ECO:0000313" key="3">
    <source>
        <dbReference type="Proteomes" id="UP001497472"/>
    </source>
</evidence>